<name>A0A1M6HV98_9BRAD</name>
<gene>
    <name evidence="1" type="ORF">SAMN05444159_0120</name>
</gene>
<dbReference type="RefSeq" id="WP_154071051.1">
    <property type="nucleotide sequence ID" value="NZ_LT670844.1"/>
</dbReference>
<proteinExistence type="predicted"/>
<protein>
    <submittedName>
        <fullName evidence="1">Uncharacterized protein</fullName>
    </submittedName>
</protein>
<evidence type="ECO:0000313" key="1">
    <source>
        <dbReference type="EMBL" id="SHJ26125.1"/>
    </source>
</evidence>
<sequence length="51" mass="5735">MWLPRRQLAEKDELAIGHVDDMTLKQAFNSKAARDNIASFMTGNLLGVCRT</sequence>
<dbReference type="EMBL" id="LT670844">
    <property type="protein sequence ID" value="SHJ26125.1"/>
    <property type="molecule type" value="Genomic_DNA"/>
</dbReference>
<evidence type="ECO:0000313" key="2">
    <source>
        <dbReference type="Proteomes" id="UP000189935"/>
    </source>
</evidence>
<dbReference type="Proteomes" id="UP000189935">
    <property type="component" value="Chromosome I"/>
</dbReference>
<organism evidence="1 2">
    <name type="scientific">Bradyrhizobium lablabi</name>
    <dbReference type="NCBI Taxonomy" id="722472"/>
    <lineage>
        <taxon>Bacteria</taxon>
        <taxon>Pseudomonadati</taxon>
        <taxon>Pseudomonadota</taxon>
        <taxon>Alphaproteobacteria</taxon>
        <taxon>Hyphomicrobiales</taxon>
        <taxon>Nitrobacteraceae</taxon>
        <taxon>Bradyrhizobium</taxon>
    </lineage>
</organism>
<dbReference type="AlphaFoldDB" id="A0A1M6HV98"/>
<accession>A0A1M6HV98</accession>
<reference evidence="1 2" key="1">
    <citation type="submission" date="2016-11" db="EMBL/GenBank/DDBJ databases">
        <authorList>
            <person name="Jaros S."/>
            <person name="Januszkiewicz K."/>
            <person name="Wedrychowicz H."/>
        </authorList>
    </citation>
    <scope>NUCLEOTIDE SEQUENCE [LARGE SCALE GENOMIC DNA]</scope>
    <source>
        <strain evidence="1 2">GAS499</strain>
    </source>
</reference>